<dbReference type="CDD" id="cd00167">
    <property type="entry name" value="SANT"/>
    <property type="match status" value="3"/>
</dbReference>
<evidence type="ECO:0000259" key="5">
    <source>
        <dbReference type="PROSITE" id="PS50090"/>
    </source>
</evidence>
<dbReference type="GO" id="GO:0000978">
    <property type="term" value="F:RNA polymerase II cis-regulatory region sequence-specific DNA binding"/>
    <property type="evidence" value="ECO:0007669"/>
    <property type="project" value="TreeGrafter"/>
</dbReference>
<dbReference type="InterPro" id="IPR050560">
    <property type="entry name" value="MYB_TF"/>
</dbReference>
<dbReference type="AlphaFoldDB" id="A0AAE0N3P8"/>
<feature type="domain" description="Myb-like" evidence="5">
    <location>
        <begin position="59"/>
        <end position="109"/>
    </location>
</feature>
<feature type="compositionally biased region" description="Polar residues" evidence="4">
    <location>
        <begin position="362"/>
        <end position="379"/>
    </location>
</feature>
<evidence type="ECO:0000313" key="8">
    <source>
        <dbReference type="Proteomes" id="UP001287356"/>
    </source>
</evidence>
<dbReference type="SUPFAM" id="SSF46689">
    <property type="entry name" value="Homeodomain-like"/>
    <property type="match status" value="2"/>
</dbReference>
<feature type="compositionally biased region" description="Low complexity" evidence="4">
    <location>
        <begin position="426"/>
        <end position="436"/>
    </location>
</feature>
<dbReference type="PROSITE" id="PS51294">
    <property type="entry name" value="HTH_MYB"/>
    <property type="match status" value="2"/>
</dbReference>
<dbReference type="FunFam" id="1.10.10.60:FF:000016">
    <property type="entry name" value="Transcriptional activator Myb isoform A"/>
    <property type="match status" value="1"/>
</dbReference>
<dbReference type="Gene3D" id="1.10.10.60">
    <property type="entry name" value="Homeodomain-like"/>
    <property type="match status" value="3"/>
</dbReference>
<dbReference type="PANTHER" id="PTHR45614">
    <property type="entry name" value="MYB PROTEIN-RELATED"/>
    <property type="match status" value="1"/>
</dbReference>
<proteinExistence type="predicted"/>
<keyword evidence="1" id="KW-0805">Transcription regulation</keyword>
<dbReference type="Pfam" id="PF00249">
    <property type="entry name" value="Myb_DNA-binding"/>
    <property type="match status" value="1"/>
</dbReference>
<feature type="domain" description="HTH myb-type" evidence="6">
    <location>
        <begin position="1"/>
        <end position="58"/>
    </location>
</feature>
<evidence type="ECO:0000256" key="4">
    <source>
        <dbReference type="SAM" id="MobiDB-lite"/>
    </source>
</evidence>
<dbReference type="PROSITE" id="PS50090">
    <property type="entry name" value="MYB_LIKE"/>
    <property type="match status" value="3"/>
</dbReference>
<evidence type="ECO:0000256" key="1">
    <source>
        <dbReference type="ARBA" id="ARBA00023015"/>
    </source>
</evidence>
<keyword evidence="3" id="KW-0539">Nucleus</keyword>
<accession>A0AAE0N3P8</accession>
<evidence type="ECO:0000256" key="2">
    <source>
        <dbReference type="ARBA" id="ARBA00023163"/>
    </source>
</evidence>
<evidence type="ECO:0000259" key="6">
    <source>
        <dbReference type="PROSITE" id="PS51294"/>
    </source>
</evidence>
<dbReference type="GO" id="GO:0000981">
    <property type="term" value="F:DNA-binding transcription factor activity, RNA polymerase II-specific"/>
    <property type="evidence" value="ECO:0007669"/>
    <property type="project" value="TreeGrafter"/>
</dbReference>
<reference evidence="7" key="1">
    <citation type="journal article" date="2023" name="Mol. Phylogenet. Evol.">
        <title>Genome-scale phylogeny and comparative genomics of the fungal order Sordariales.</title>
        <authorList>
            <person name="Hensen N."/>
            <person name="Bonometti L."/>
            <person name="Westerberg I."/>
            <person name="Brannstrom I.O."/>
            <person name="Guillou S."/>
            <person name="Cros-Aarteil S."/>
            <person name="Calhoun S."/>
            <person name="Haridas S."/>
            <person name="Kuo A."/>
            <person name="Mondo S."/>
            <person name="Pangilinan J."/>
            <person name="Riley R."/>
            <person name="LaButti K."/>
            <person name="Andreopoulos B."/>
            <person name="Lipzen A."/>
            <person name="Chen C."/>
            <person name="Yan M."/>
            <person name="Daum C."/>
            <person name="Ng V."/>
            <person name="Clum A."/>
            <person name="Steindorff A."/>
            <person name="Ohm R.A."/>
            <person name="Martin F."/>
            <person name="Silar P."/>
            <person name="Natvig D.O."/>
            <person name="Lalanne C."/>
            <person name="Gautier V."/>
            <person name="Ament-Velasquez S.L."/>
            <person name="Kruys A."/>
            <person name="Hutchinson M.I."/>
            <person name="Powell A.J."/>
            <person name="Barry K."/>
            <person name="Miller A.N."/>
            <person name="Grigoriev I.V."/>
            <person name="Debuchy R."/>
            <person name="Gladieux P."/>
            <person name="Hiltunen Thoren M."/>
            <person name="Johannesson H."/>
        </authorList>
    </citation>
    <scope>NUCLEOTIDE SEQUENCE</scope>
    <source>
        <strain evidence="7">CBS 958.72</strain>
    </source>
</reference>
<feature type="domain" description="Myb-like" evidence="5">
    <location>
        <begin position="110"/>
        <end position="161"/>
    </location>
</feature>
<dbReference type="SMART" id="SM00717">
    <property type="entry name" value="SANT"/>
    <property type="match status" value="3"/>
</dbReference>
<dbReference type="InterPro" id="IPR009057">
    <property type="entry name" value="Homeodomain-like_sf"/>
</dbReference>
<dbReference type="PANTHER" id="PTHR45614:SF25">
    <property type="entry name" value="MYB PROTEIN"/>
    <property type="match status" value="1"/>
</dbReference>
<feature type="region of interest" description="Disordered" evidence="4">
    <location>
        <begin position="318"/>
        <end position="451"/>
    </location>
</feature>
<reference evidence="7" key="2">
    <citation type="submission" date="2023-06" db="EMBL/GenBank/DDBJ databases">
        <authorList>
            <consortium name="Lawrence Berkeley National Laboratory"/>
            <person name="Haridas S."/>
            <person name="Hensen N."/>
            <person name="Bonometti L."/>
            <person name="Westerberg I."/>
            <person name="Brannstrom I.O."/>
            <person name="Guillou S."/>
            <person name="Cros-Aarteil S."/>
            <person name="Calhoun S."/>
            <person name="Kuo A."/>
            <person name="Mondo S."/>
            <person name="Pangilinan J."/>
            <person name="Riley R."/>
            <person name="Labutti K."/>
            <person name="Andreopoulos B."/>
            <person name="Lipzen A."/>
            <person name="Chen C."/>
            <person name="Yanf M."/>
            <person name="Daum C."/>
            <person name="Ng V."/>
            <person name="Clum A."/>
            <person name="Steindorff A."/>
            <person name="Ohm R."/>
            <person name="Martin F."/>
            <person name="Silar P."/>
            <person name="Natvig D."/>
            <person name="Lalanne C."/>
            <person name="Gautier V."/>
            <person name="Ament-Velasquez S.L."/>
            <person name="Kruys A."/>
            <person name="Hutchinson M.I."/>
            <person name="Powell A.J."/>
            <person name="Barry K."/>
            <person name="Miller A.N."/>
            <person name="Grigoriev I.V."/>
            <person name="Debuchy R."/>
            <person name="Gladieux P."/>
            <person name="Thoren M.H."/>
            <person name="Johannesson H."/>
        </authorList>
    </citation>
    <scope>NUCLEOTIDE SEQUENCE</scope>
    <source>
        <strain evidence="7">CBS 958.72</strain>
    </source>
</reference>
<feature type="domain" description="Myb-like" evidence="5">
    <location>
        <begin position="1"/>
        <end position="58"/>
    </location>
</feature>
<name>A0AAE0N3P8_9PEZI</name>
<feature type="region of interest" description="Disordered" evidence="4">
    <location>
        <begin position="170"/>
        <end position="224"/>
    </location>
</feature>
<dbReference type="InterPro" id="IPR017930">
    <property type="entry name" value="Myb_dom"/>
</dbReference>
<gene>
    <name evidence="7" type="ORF">B0T24DRAFT_633142</name>
</gene>
<dbReference type="EMBL" id="JAULSN010000006">
    <property type="protein sequence ID" value="KAK3369731.1"/>
    <property type="molecule type" value="Genomic_DNA"/>
</dbReference>
<organism evidence="7 8">
    <name type="scientific">Lasiosphaeria ovina</name>
    <dbReference type="NCBI Taxonomy" id="92902"/>
    <lineage>
        <taxon>Eukaryota</taxon>
        <taxon>Fungi</taxon>
        <taxon>Dikarya</taxon>
        <taxon>Ascomycota</taxon>
        <taxon>Pezizomycotina</taxon>
        <taxon>Sordariomycetes</taxon>
        <taxon>Sordariomycetidae</taxon>
        <taxon>Sordariales</taxon>
        <taxon>Lasiosphaeriaceae</taxon>
        <taxon>Lasiosphaeria</taxon>
    </lineage>
</organism>
<evidence type="ECO:0000313" key="7">
    <source>
        <dbReference type="EMBL" id="KAK3369731.1"/>
    </source>
</evidence>
<comment type="caution">
    <text evidence="7">The sequence shown here is derived from an EMBL/GenBank/DDBJ whole genome shotgun (WGS) entry which is preliminary data.</text>
</comment>
<dbReference type="Proteomes" id="UP001287356">
    <property type="component" value="Unassembled WGS sequence"/>
</dbReference>
<feature type="domain" description="HTH myb-type" evidence="6">
    <location>
        <begin position="61"/>
        <end position="113"/>
    </location>
</feature>
<sequence>MTNKRRWTPQEDKLLQEEFQKQLINPTGKGNTINWSEVAKKLSRRSNKDCRKRYLNEMAGTLKKGPWSREEDDKLRKLVEEHGLSWVAVSQSMATRSADQCSKRWHHSLNPELDRQPWREHENQKLLRALATHGSSWKDVQEKHFPARSANNVKNQYTILMRRGVRLTEDVPPCCPLGTERPVGSSSSSPGHTPAATRSSSSSSPRISHPSPAPVSSLMQSPATQDTAELTAAAWGDSASGGRGDGAMDIDMFAPSFWDDPENNGYFLASPMDAVGGVYDGQFGMKYGEHCTTPIPGSMGSAEYQDVCSPPSAGGFSSVVSAGDDDKLGKDGYPVGSHDSDSGLGWPLDPLLIPDMNRSRSDSNISNGAAGSARTQQQPARHGSISAHARTGTPTPSPASVAAGGFGLGSRTSRPPVNTEMHASHHQQSSSSVSAGAGSGANSPRSRMTIVVDEAKPETLVEVMKVLMESQARVEFRRG</sequence>
<keyword evidence="2" id="KW-0804">Transcription</keyword>
<evidence type="ECO:0000256" key="3">
    <source>
        <dbReference type="ARBA" id="ARBA00023242"/>
    </source>
</evidence>
<dbReference type="InterPro" id="IPR001005">
    <property type="entry name" value="SANT/Myb"/>
</dbReference>
<feature type="compositionally biased region" description="Low complexity" evidence="4">
    <location>
        <begin position="192"/>
        <end position="210"/>
    </location>
</feature>
<dbReference type="GO" id="GO:0005634">
    <property type="term" value="C:nucleus"/>
    <property type="evidence" value="ECO:0007669"/>
    <property type="project" value="TreeGrafter"/>
</dbReference>
<keyword evidence="8" id="KW-1185">Reference proteome</keyword>
<dbReference type="Pfam" id="PF13921">
    <property type="entry name" value="Myb_DNA-bind_6"/>
    <property type="match status" value="1"/>
</dbReference>
<protein>
    <submittedName>
        <fullName evidence="7">Uncharacterized protein</fullName>
    </submittedName>
</protein>